<keyword evidence="5" id="KW-0411">Iron-sulfur</keyword>
<dbReference type="InterPro" id="IPR050584">
    <property type="entry name" value="Cholesterol_7-desaturase"/>
</dbReference>
<gene>
    <name evidence="7" type="ORF">METZ01_LOCUS167913</name>
</gene>
<dbReference type="SUPFAM" id="SSF55961">
    <property type="entry name" value="Bet v1-like"/>
    <property type="match status" value="1"/>
</dbReference>
<sequence>DSDDEITLVGSGTPAGEYLRRYWQPVFISSELDDLPVAIKILGEELVLFRDKSSQLGLVHKHCPHRQASLEFGICHETGIQCCYHGWHFDVDGTLINVPGQPEHIADIIKQRVRLGAYPTHEFKGLIFAYLGPIDEKPEFPIYDSLDFEDMDMVPYKAPFKCNWLQVLDAIVDPIHTSFLHSNMSREQFSEGFGEVGQIDFFERDSWILGCNTRRVGDNVWFRINEVVLPNFTQAGAAFAADGTKKIYYGRSSFTRWVVPIDDETTICYAWANFGDRGDPYEYNTPEGPELIEQGEVFDRPYKERQRFPADREACEGMGPINIHKNENLVTSDQGVAMMRHKIREQIRTVSSGKQPYLSSKHVGMPIPTYGGDSVLTIPKNKGDDDSLLSKLAHEFVEIQFQVDGKPEKERIKVVTEKLKEIQSRENSVVTE</sequence>
<dbReference type="PANTHER" id="PTHR21266:SF59">
    <property type="entry name" value="BLR4922 PROTEIN"/>
    <property type="match status" value="1"/>
</dbReference>
<dbReference type="GO" id="GO:0046872">
    <property type="term" value="F:metal ion binding"/>
    <property type="evidence" value="ECO:0007669"/>
    <property type="project" value="UniProtKB-KW"/>
</dbReference>
<keyword evidence="3" id="KW-0560">Oxidoreductase</keyword>
<reference evidence="7" key="1">
    <citation type="submission" date="2018-05" db="EMBL/GenBank/DDBJ databases">
        <authorList>
            <person name="Lanie J.A."/>
            <person name="Ng W.-L."/>
            <person name="Kazmierczak K.M."/>
            <person name="Andrzejewski T.M."/>
            <person name="Davidsen T.M."/>
            <person name="Wayne K.J."/>
            <person name="Tettelin H."/>
            <person name="Glass J.I."/>
            <person name="Rusch D."/>
            <person name="Podicherti R."/>
            <person name="Tsui H.-C.T."/>
            <person name="Winkler M.E."/>
        </authorList>
    </citation>
    <scope>NUCLEOTIDE SEQUENCE</scope>
</reference>
<dbReference type="InterPro" id="IPR036922">
    <property type="entry name" value="Rieske_2Fe-2S_sf"/>
</dbReference>
<dbReference type="CDD" id="cd03479">
    <property type="entry name" value="Rieske_RO_Alpha_PhDO_like"/>
    <property type="match status" value="1"/>
</dbReference>
<dbReference type="InterPro" id="IPR017941">
    <property type="entry name" value="Rieske_2Fe-2S"/>
</dbReference>
<name>A0A382BN56_9ZZZZ</name>
<evidence type="ECO:0000256" key="3">
    <source>
        <dbReference type="ARBA" id="ARBA00023002"/>
    </source>
</evidence>
<evidence type="ECO:0000256" key="5">
    <source>
        <dbReference type="ARBA" id="ARBA00023014"/>
    </source>
</evidence>
<evidence type="ECO:0000313" key="7">
    <source>
        <dbReference type="EMBL" id="SVB15059.1"/>
    </source>
</evidence>
<accession>A0A382BN56</accession>
<keyword evidence="1" id="KW-0001">2Fe-2S</keyword>
<protein>
    <recommendedName>
        <fullName evidence="6">Rieske domain-containing protein</fullName>
    </recommendedName>
</protein>
<dbReference type="Gene3D" id="2.102.10.10">
    <property type="entry name" value="Rieske [2Fe-2S] iron-sulphur domain"/>
    <property type="match status" value="1"/>
</dbReference>
<proteinExistence type="predicted"/>
<dbReference type="AlphaFoldDB" id="A0A382BN56"/>
<evidence type="ECO:0000256" key="1">
    <source>
        <dbReference type="ARBA" id="ARBA00022714"/>
    </source>
</evidence>
<organism evidence="7">
    <name type="scientific">marine metagenome</name>
    <dbReference type="NCBI Taxonomy" id="408172"/>
    <lineage>
        <taxon>unclassified sequences</taxon>
        <taxon>metagenomes</taxon>
        <taxon>ecological metagenomes</taxon>
    </lineage>
</organism>
<dbReference type="SUPFAM" id="SSF50022">
    <property type="entry name" value="ISP domain"/>
    <property type="match status" value="1"/>
</dbReference>
<dbReference type="GO" id="GO:0016491">
    <property type="term" value="F:oxidoreductase activity"/>
    <property type="evidence" value="ECO:0007669"/>
    <property type="project" value="UniProtKB-KW"/>
</dbReference>
<dbReference type="PANTHER" id="PTHR21266">
    <property type="entry name" value="IRON-SULFUR DOMAIN CONTAINING PROTEIN"/>
    <property type="match status" value="1"/>
</dbReference>
<dbReference type="GO" id="GO:0051537">
    <property type="term" value="F:2 iron, 2 sulfur cluster binding"/>
    <property type="evidence" value="ECO:0007669"/>
    <property type="project" value="UniProtKB-KW"/>
</dbReference>
<dbReference type="EMBL" id="UINC01030522">
    <property type="protein sequence ID" value="SVB15059.1"/>
    <property type="molecule type" value="Genomic_DNA"/>
</dbReference>
<evidence type="ECO:0000256" key="2">
    <source>
        <dbReference type="ARBA" id="ARBA00022723"/>
    </source>
</evidence>
<dbReference type="Pfam" id="PF00355">
    <property type="entry name" value="Rieske"/>
    <property type="match status" value="1"/>
</dbReference>
<keyword evidence="2" id="KW-0479">Metal-binding</keyword>
<dbReference type="PROSITE" id="PS51296">
    <property type="entry name" value="RIESKE"/>
    <property type="match status" value="1"/>
</dbReference>
<feature type="domain" description="Rieske" evidence="6">
    <location>
        <begin position="23"/>
        <end position="129"/>
    </location>
</feature>
<dbReference type="CDD" id="cd08878">
    <property type="entry name" value="RHO_alpha_C_DMO-like"/>
    <property type="match status" value="1"/>
</dbReference>
<keyword evidence="4" id="KW-0408">Iron</keyword>
<evidence type="ECO:0000259" key="6">
    <source>
        <dbReference type="PROSITE" id="PS51296"/>
    </source>
</evidence>
<evidence type="ECO:0000256" key="4">
    <source>
        <dbReference type="ARBA" id="ARBA00023004"/>
    </source>
</evidence>
<feature type="non-terminal residue" evidence="7">
    <location>
        <position position="1"/>
    </location>
</feature>